<dbReference type="EMBL" id="JABXXO010000006">
    <property type="protein sequence ID" value="KAF7776522.1"/>
    <property type="molecule type" value="Genomic_DNA"/>
</dbReference>
<name>A0A8H7KHR8_AGABI</name>
<sequence length="277" mass="31809">MLGRVDIKKIEPSSHLSLVYIGLRFQHILRICFEERKPSHNTSPTFKAYNFDSSDEYFKTQEFDSPPTTPEIETASQDIPSITHYHPDDPYQPPRRHRRTERTTSPPLQSSGHPTQTHLSDRSQPDLPTEPSLSSPITLDNKNLSNLQTSTRTPEPEPHSEKENPGDPKRRIPTPPVPQNSAETTDPDPNTTALDRTFAHAFQQLKSLRQNGEPIAVFNPKFLIWSIEMLIRMEIRTKLPPPNTLKEWMDLAHQINDLLQQNQIDLGRNHINPMEIK</sequence>
<dbReference type="AlphaFoldDB" id="A0A8H7KHR8"/>
<gene>
    <name evidence="2" type="ORF">Agabi119p4_4915</name>
</gene>
<comment type="caution">
    <text evidence="2">The sequence shown here is derived from an EMBL/GenBank/DDBJ whole genome shotgun (WGS) entry which is preliminary data.</text>
</comment>
<evidence type="ECO:0000313" key="2">
    <source>
        <dbReference type="EMBL" id="KAF7776522.1"/>
    </source>
</evidence>
<feature type="compositionally biased region" description="Polar residues" evidence="1">
    <location>
        <begin position="131"/>
        <end position="153"/>
    </location>
</feature>
<proteinExistence type="predicted"/>
<protein>
    <submittedName>
        <fullName evidence="2">Uncharacterized protein</fullName>
    </submittedName>
</protein>
<feature type="compositionally biased region" description="Polar residues" evidence="1">
    <location>
        <begin position="108"/>
        <end position="118"/>
    </location>
</feature>
<evidence type="ECO:0000313" key="3">
    <source>
        <dbReference type="Proteomes" id="UP000629468"/>
    </source>
</evidence>
<feature type="compositionally biased region" description="Polar residues" evidence="1">
    <location>
        <begin position="179"/>
        <end position="193"/>
    </location>
</feature>
<organism evidence="2 3">
    <name type="scientific">Agaricus bisporus var. burnettii</name>
    <dbReference type="NCBI Taxonomy" id="192524"/>
    <lineage>
        <taxon>Eukaryota</taxon>
        <taxon>Fungi</taxon>
        <taxon>Dikarya</taxon>
        <taxon>Basidiomycota</taxon>
        <taxon>Agaricomycotina</taxon>
        <taxon>Agaricomycetes</taxon>
        <taxon>Agaricomycetidae</taxon>
        <taxon>Agaricales</taxon>
        <taxon>Agaricineae</taxon>
        <taxon>Agaricaceae</taxon>
        <taxon>Agaricus</taxon>
    </lineage>
</organism>
<feature type="compositionally biased region" description="Basic and acidic residues" evidence="1">
    <location>
        <begin position="154"/>
        <end position="170"/>
    </location>
</feature>
<accession>A0A8H7KHR8</accession>
<evidence type="ECO:0000256" key="1">
    <source>
        <dbReference type="SAM" id="MobiDB-lite"/>
    </source>
</evidence>
<reference evidence="2 3" key="1">
    <citation type="journal article" name="Sci. Rep.">
        <title>Telomere-to-telomere assembled and centromere annotated genomes of the two main subspecies of the button mushroom Agaricus bisporus reveal especially polymorphic chromosome ends.</title>
        <authorList>
            <person name="Sonnenberg A.S.M."/>
            <person name="Sedaghat-Telgerd N."/>
            <person name="Lavrijssen B."/>
            <person name="Ohm R.A."/>
            <person name="Hendrickx P.M."/>
            <person name="Scholtmeijer K."/>
            <person name="Baars J.J.P."/>
            <person name="van Peer A."/>
        </authorList>
    </citation>
    <scope>NUCLEOTIDE SEQUENCE [LARGE SCALE GENOMIC DNA]</scope>
    <source>
        <strain evidence="2 3">H119_p4</strain>
    </source>
</reference>
<dbReference type="Proteomes" id="UP000629468">
    <property type="component" value="Unassembled WGS sequence"/>
</dbReference>
<feature type="region of interest" description="Disordered" evidence="1">
    <location>
        <begin position="59"/>
        <end position="193"/>
    </location>
</feature>